<evidence type="ECO:0000256" key="2">
    <source>
        <dbReference type="ARBA" id="ARBA00022527"/>
    </source>
</evidence>
<evidence type="ECO:0000256" key="8">
    <source>
        <dbReference type="ARBA" id="ARBA00048679"/>
    </source>
</evidence>
<evidence type="ECO:0000256" key="7">
    <source>
        <dbReference type="ARBA" id="ARBA00047899"/>
    </source>
</evidence>
<dbReference type="Pfam" id="PF00069">
    <property type="entry name" value="Pkinase"/>
    <property type="match status" value="2"/>
</dbReference>
<sequence>MDSEASMFDHIELMLLDESVEPSDMPLSFLTAITNNFSEDQTIGRGGFAVVYKGLLRNGLSVAVKKFYDTIELSDEMYRKEVQSMMRLKHANIVRFFGYCADTQWKMFKHDGRHVIAEARQRLLCFEFVPNGSLDKYISGMTVERNVFHLHFFAEYYLFQVSHRYDTVTLQFFKCVEICLTDRIKLHNAYLNLHHTTPDMFHGLEWRKRYQIIRGICEGLRYLHDENVLHLDLKPSNILLDHNLVPKITDFGLSRCFDDNKTRTVTANLIGSVGYLAPEFFSGLISFKSDVYSLGVIIMEVVTGIKGYCEIEDVLESWRKRLKMPMGDALEQIRVCVEIGTMCIESNPLNRPDLRHIIELFDEMENMRLVTKTTSSLGTQGSDEHDSEETIASAITDEKREKLSVLSTLPKYLPFAFLEDITDGFSKERQLGRGGFGVVYKGILSDGYTIAVRRLLRFQGIEMKQFDNEVNILMELRHKNIVNLLGYCHEVRGTYVQYKGKPVFAETSEQLLCYEYLHCGSIDKYIFGKNHELDWHTRYKMIKGICEGLHYLHENDRAPIIHLNLKPANVLLDAAMEPRITDFGLSRLIGEGNTRIVNTHTPGPIGYMAPEYRYMGEVSRKVDIFSLGILILEIVTGQDNSTKVDFIDHVCEHCMEGPQIKFMYPSLEPELHDQVELCIKIGLECVQTDRKKRPTAGDIIRKLEEGTKLGPTPSRENITTEIGKPQMFSFELLNDITESFSPGRLRGTGGFGYVYEGIPHGNEGAMAVKRLKEKIGISPKQFENEVHNLSRIEHRNIVRLIGYCDEIREILSHGKNKNDPPIREHIQERLLCYEYMPKGSLDKIIYDNLDWHTRYKIIEGICHGLHCLHEGQQDIQIAHLDLKPANILLDSDMVPKLADFGMSRLFSLEQVYILASKPMGTIGYIAPEYLDHKKVSTKADIYSFGIVVLEIVTRKQCPRSYADINAQHFIHHLRQNLTKDNYVKSMYPALEADCLQQVKLCIEIGLNCVEKEPTKRPTAREIISMFNQKKDSSRSGVSNCIVNVIEAWLSRLPWHPWPLTLLRQT</sequence>
<dbReference type="SMART" id="SM00220">
    <property type="entry name" value="S_TKc"/>
    <property type="match status" value="3"/>
</dbReference>
<keyword evidence="5 11" id="KW-0418">Kinase</keyword>
<dbReference type="eggNOG" id="ENOG502QWDY">
    <property type="taxonomic scope" value="Eukaryota"/>
</dbReference>
<name>A0A1D6QHU6_MAIZE</name>
<protein>
    <recommendedName>
        <fullName evidence="1">non-specific serine/threonine protein kinase</fullName>
        <ecNumber evidence="1">2.7.11.1</ecNumber>
    </recommendedName>
</protein>
<feature type="binding site" evidence="9">
    <location>
        <position position="66"/>
    </location>
    <ligand>
        <name>ATP</name>
        <dbReference type="ChEBI" id="CHEBI:30616"/>
    </ligand>
</feature>
<feature type="domain" description="Protein kinase" evidence="10">
    <location>
        <begin position="425"/>
        <end position="707"/>
    </location>
</feature>
<evidence type="ECO:0000313" key="11">
    <source>
        <dbReference type="EMBL" id="AQK57445.1"/>
    </source>
</evidence>
<dbReference type="Gene3D" id="1.10.510.10">
    <property type="entry name" value="Transferase(Phosphotransferase) domain 1"/>
    <property type="match status" value="3"/>
</dbReference>
<evidence type="ECO:0000256" key="9">
    <source>
        <dbReference type="PROSITE-ProRule" id="PRU10141"/>
    </source>
</evidence>
<dbReference type="FunFam" id="1.10.510.10:FF:001023">
    <property type="entry name" value="Os07g0541700 protein"/>
    <property type="match status" value="1"/>
</dbReference>
<keyword evidence="3" id="KW-0808">Transferase</keyword>
<dbReference type="STRING" id="4577.A0A1D6QHU6"/>
<accession>A0A1D6QHU6</accession>
<dbReference type="PANTHER" id="PTHR45707:SF80">
    <property type="entry name" value="PROTEIN KINASE DOMAIN-CONTAINING PROTEIN"/>
    <property type="match status" value="1"/>
</dbReference>
<dbReference type="EMBL" id="CM000780">
    <property type="protein sequence ID" value="AQK57456.1"/>
    <property type="molecule type" value="Genomic_DNA"/>
</dbReference>
<dbReference type="EC" id="2.7.11.1" evidence="1"/>
<evidence type="ECO:0000256" key="4">
    <source>
        <dbReference type="ARBA" id="ARBA00022741"/>
    </source>
</evidence>
<evidence type="ECO:0000256" key="3">
    <source>
        <dbReference type="ARBA" id="ARBA00022679"/>
    </source>
</evidence>
<keyword evidence="4 9" id="KW-0547">Nucleotide-binding</keyword>
<comment type="catalytic activity">
    <reaction evidence="8">
        <text>L-seryl-[protein] + ATP = O-phospho-L-seryl-[protein] + ADP + H(+)</text>
        <dbReference type="Rhea" id="RHEA:17989"/>
        <dbReference type="Rhea" id="RHEA-COMP:9863"/>
        <dbReference type="Rhea" id="RHEA-COMP:11604"/>
        <dbReference type="ChEBI" id="CHEBI:15378"/>
        <dbReference type="ChEBI" id="CHEBI:29999"/>
        <dbReference type="ChEBI" id="CHEBI:30616"/>
        <dbReference type="ChEBI" id="CHEBI:83421"/>
        <dbReference type="ChEBI" id="CHEBI:456216"/>
        <dbReference type="EC" id="2.7.11.1"/>
    </reaction>
</comment>
<dbReference type="GO" id="GO:0005524">
    <property type="term" value="F:ATP binding"/>
    <property type="evidence" value="ECO:0007669"/>
    <property type="project" value="UniProtKB-UniRule"/>
</dbReference>
<dbReference type="InterPro" id="IPR001245">
    <property type="entry name" value="Ser-Thr/Tyr_kinase_cat_dom"/>
</dbReference>
<feature type="domain" description="Protein kinase" evidence="10">
    <location>
        <begin position="37"/>
        <end position="369"/>
    </location>
</feature>
<dbReference type="PROSITE" id="PS50011">
    <property type="entry name" value="PROTEIN_KINASE_DOM"/>
    <property type="match status" value="3"/>
</dbReference>
<dbReference type="PROSITE" id="PS00107">
    <property type="entry name" value="PROTEIN_KINASE_ATP"/>
    <property type="match status" value="1"/>
</dbReference>
<dbReference type="GO" id="GO:0004674">
    <property type="term" value="F:protein serine/threonine kinase activity"/>
    <property type="evidence" value="ECO:0007669"/>
    <property type="project" value="UniProtKB-KW"/>
</dbReference>
<dbReference type="SUPFAM" id="SSF56112">
    <property type="entry name" value="Protein kinase-like (PK-like)"/>
    <property type="match status" value="3"/>
</dbReference>
<comment type="catalytic activity">
    <reaction evidence="7">
        <text>L-threonyl-[protein] + ATP = O-phospho-L-threonyl-[protein] + ADP + H(+)</text>
        <dbReference type="Rhea" id="RHEA:46608"/>
        <dbReference type="Rhea" id="RHEA-COMP:11060"/>
        <dbReference type="Rhea" id="RHEA-COMP:11605"/>
        <dbReference type="ChEBI" id="CHEBI:15378"/>
        <dbReference type="ChEBI" id="CHEBI:30013"/>
        <dbReference type="ChEBI" id="CHEBI:30616"/>
        <dbReference type="ChEBI" id="CHEBI:61977"/>
        <dbReference type="ChEBI" id="CHEBI:456216"/>
        <dbReference type="EC" id="2.7.11.1"/>
    </reaction>
</comment>
<dbReference type="ExpressionAtlas" id="A0A1D6QHU6">
    <property type="expression patterns" value="baseline and differential"/>
</dbReference>
<dbReference type="AlphaFoldDB" id="A0A1D6QHU6"/>
<keyword evidence="2" id="KW-0723">Serine/threonine-protein kinase</keyword>
<proteinExistence type="predicted"/>
<organism evidence="11">
    <name type="scientific">Zea mays</name>
    <name type="common">Maize</name>
    <dbReference type="NCBI Taxonomy" id="4577"/>
    <lineage>
        <taxon>Eukaryota</taxon>
        <taxon>Viridiplantae</taxon>
        <taxon>Streptophyta</taxon>
        <taxon>Embryophyta</taxon>
        <taxon>Tracheophyta</taxon>
        <taxon>Spermatophyta</taxon>
        <taxon>Magnoliopsida</taxon>
        <taxon>Liliopsida</taxon>
        <taxon>Poales</taxon>
        <taxon>Poaceae</taxon>
        <taxon>PACMAD clade</taxon>
        <taxon>Panicoideae</taxon>
        <taxon>Andropogonodae</taxon>
        <taxon>Andropogoneae</taxon>
        <taxon>Tripsacinae</taxon>
        <taxon>Zea</taxon>
    </lineage>
</organism>
<dbReference type="InterPro" id="IPR017441">
    <property type="entry name" value="Protein_kinase_ATP_BS"/>
</dbReference>
<dbReference type="InParanoid" id="A0A1D6QHU6"/>
<dbReference type="InterPro" id="IPR000719">
    <property type="entry name" value="Prot_kinase_dom"/>
</dbReference>
<dbReference type="FunFam" id="3.30.200.20:FF:000465">
    <property type="entry name" value="Cysteine-rich receptor-like protein kinase 6"/>
    <property type="match status" value="2"/>
</dbReference>
<evidence type="ECO:0000256" key="1">
    <source>
        <dbReference type="ARBA" id="ARBA00012513"/>
    </source>
</evidence>
<dbReference type="PROSITE" id="PS00108">
    <property type="entry name" value="PROTEIN_KINASE_ST"/>
    <property type="match status" value="2"/>
</dbReference>
<keyword evidence="6 9" id="KW-0067">ATP-binding</keyword>
<dbReference type="FunFam" id="1.10.510.10:FF:000870">
    <property type="entry name" value="OSJNBa0016N04.16-like protein"/>
    <property type="match status" value="2"/>
</dbReference>
<evidence type="ECO:0000256" key="5">
    <source>
        <dbReference type="ARBA" id="ARBA00022777"/>
    </source>
</evidence>
<evidence type="ECO:0000256" key="6">
    <source>
        <dbReference type="ARBA" id="ARBA00022840"/>
    </source>
</evidence>
<dbReference type="InterPro" id="IPR008271">
    <property type="entry name" value="Ser/Thr_kinase_AS"/>
</dbReference>
<dbReference type="PANTHER" id="PTHR45707">
    <property type="entry name" value="C2 CALCIUM/LIPID-BINDING PLANT PHOSPHORIBOSYLTRANSFERASE FAMILY PROTEIN"/>
    <property type="match status" value="1"/>
</dbReference>
<dbReference type="Gene3D" id="3.30.200.20">
    <property type="entry name" value="Phosphorylase Kinase, domain 1"/>
    <property type="match status" value="3"/>
</dbReference>
<gene>
    <name evidence="11" type="ORF">ZEAMMB73_Zm00001d052584</name>
</gene>
<dbReference type="Pfam" id="PF07714">
    <property type="entry name" value="PK_Tyr_Ser-Thr"/>
    <property type="match status" value="1"/>
</dbReference>
<feature type="domain" description="Protein kinase" evidence="10">
    <location>
        <begin position="740"/>
        <end position="1049"/>
    </location>
</feature>
<evidence type="ECO:0000259" key="10">
    <source>
        <dbReference type="PROSITE" id="PS50011"/>
    </source>
</evidence>
<reference evidence="11" key="1">
    <citation type="submission" date="2015-12" db="EMBL/GenBank/DDBJ databases">
        <title>Update maize B73 reference genome by single molecule sequencing technologies.</title>
        <authorList>
            <consortium name="Maize Genome Sequencing Project"/>
            <person name="Ware D."/>
        </authorList>
    </citation>
    <scope>NUCLEOTIDE SEQUENCE</scope>
    <source>
        <tissue evidence="11">Seedling</tissue>
    </source>
</reference>
<dbReference type="EMBL" id="CM000780">
    <property type="protein sequence ID" value="AQK57445.1"/>
    <property type="molecule type" value="Genomic_DNA"/>
</dbReference>
<dbReference type="IntAct" id="A0A1D6QHU6">
    <property type="interactions" value="2"/>
</dbReference>
<dbReference type="SMR" id="A0A1D6QHU6"/>
<dbReference type="InterPro" id="IPR011009">
    <property type="entry name" value="Kinase-like_dom_sf"/>
</dbReference>